<sequence>MTSSTAPTLPHRSIANIRTETGPSIGGPASPHTPSRTISSTFGSPSSLRAEDDNIVIELGSRFIKLGFAGEPSPKAAMSFGPEQLRRVGDFRAWDPEHKDDWRRRPTGKTWGIEHELWQSDVRIVDLGLVEDKIDRAIREALNKFLLIDSRPRRTSLVLSSSTSLPLLSTTLDVLFHRFQAPTVSLMSSAVMSTVGAGTRSALVVDLGWAETTVTSVYEYREIRTSRTVRGGKMLVNETHNLLQDALSTTPVHGQRTRREKDQGQHSLSFEECEEVSCRLVWCRQLAQTELPGPEKRQQQTPGDVLPTVEEQDESAPPSPVVRDESKGNIDLLLQSVEPPENLTLPLQQLSEPCENTYFAPQYSRSSFDDDELPVHHLLYQHLVQLPIDARAICMSRIIFIGGCSRVLGLKRRIFDELLKLVHERGWDSVQGRAPQQYKSNTRLKRTTSRPASDGPTEASPVAKEPEERKVADEEAPSHAADAIEESLRKRESHHAKVQGVLRSLGSLGPWGGASLACQLKVAAMANVDRDTWLQQGANGASRPNEVDVKSQQRQMINFAANTNQMHQTTRATRHLLRPSLSPCLANHATSNRRAFADIKRPSTAPKPIIDIRHIRENPGLYEQNCLDRNYVAQSKSPARINEIFAQWQALQKDSRAVRERSNLLRRQIANPASSRDDAEFAEIKEMSREELLEEARVLKQRLVAVEQDEARLVEEMEALALAVPNLTSGATPIGDEPHVLSYINEHPAEAPSASDKVWRSHVHIGSELGLLDFAAAGNTSGWGWYYLLDEAAQLEQALVQYALAVATRHRWRQVAPPSVVYSHIASACGFQPRDQNGEQQVYSLAQPDADVERGKPELSLAGTSEIPLAGMKAGSTLDASELPMKRVAVSRCYRAEAGARGASTKGLYRVHEFTKVEMFAWTPPEADETIEVFEEMLDIQTEILGSLGLHCRVLEMPSADLGASAVRKCDIEAFFPSRRQQNDGWGEVTSASICTDYQTRRLATRAKIDGKLKFPWTVNGTALAVPRVLAAILEAGWNEKEMSVSIPVCLQPWMDGKEKIVKKPVS</sequence>
<evidence type="ECO:0000256" key="6">
    <source>
        <dbReference type="ARBA" id="ARBA00031113"/>
    </source>
</evidence>
<dbReference type="Pfam" id="PF02403">
    <property type="entry name" value="Seryl_tRNA_N"/>
    <property type="match status" value="1"/>
</dbReference>
<comment type="similarity">
    <text evidence="8">Belongs to the actin family.</text>
</comment>
<dbReference type="HOGENOM" id="CLU_009989_0_0_1"/>
<dbReference type="InterPro" id="IPR004000">
    <property type="entry name" value="Actin"/>
</dbReference>
<feature type="region of interest" description="Disordered" evidence="10">
    <location>
        <begin position="431"/>
        <end position="479"/>
    </location>
</feature>
<evidence type="ECO:0000256" key="5">
    <source>
        <dbReference type="ARBA" id="ARBA00023146"/>
    </source>
</evidence>
<accession>A0A066XUS2</accession>
<dbReference type="eggNOG" id="KOG2509">
    <property type="taxonomic scope" value="Eukaryota"/>
</dbReference>
<dbReference type="InterPro" id="IPR006195">
    <property type="entry name" value="aa-tRNA-synth_II"/>
</dbReference>
<evidence type="ECO:0000259" key="11">
    <source>
        <dbReference type="PROSITE" id="PS50862"/>
    </source>
</evidence>
<keyword evidence="2" id="KW-0436">Ligase</keyword>
<keyword evidence="3" id="KW-0547">Nucleotide-binding</keyword>
<dbReference type="GO" id="GO:0004828">
    <property type="term" value="F:serine-tRNA ligase activity"/>
    <property type="evidence" value="ECO:0007669"/>
    <property type="project" value="UniProtKB-EC"/>
</dbReference>
<dbReference type="InterPro" id="IPR002314">
    <property type="entry name" value="aa-tRNA-synt_IIb"/>
</dbReference>
<proteinExistence type="inferred from homology"/>
<dbReference type="Proteomes" id="UP000027238">
    <property type="component" value="Unassembled WGS sequence"/>
</dbReference>
<dbReference type="eggNOG" id="KOG0676">
    <property type="taxonomic scope" value="Eukaryota"/>
</dbReference>
<evidence type="ECO:0000256" key="2">
    <source>
        <dbReference type="ARBA" id="ARBA00022598"/>
    </source>
</evidence>
<dbReference type="InterPro" id="IPR043129">
    <property type="entry name" value="ATPase_NBD"/>
</dbReference>
<dbReference type="Gene3D" id="1.10.287.40">
    <property type="entry name" value="Serine-tRNA synthetase, tRNA binding domain"/>
    <property type="match status" value="1"/>
</dbReference>
<keyword evidence="5" id="KW-0030">Aminoacyl-tRNA synthetase</keyword>
<dbReference type="STRING" id="1173701.A0A066XUS2"/>
<dbReference type="AlphaFoldDB" id="A0A066XUS2"/>
<dbReference type="OMA" id="SADHELW"/>
<evidence type="ECO:0000256" key="1">
    <source>
        <dbReference type="ARBA" id="ARBA00012840"/>
    </source>
</evidence>
<dbReference type="Pfam" id="PF00022">
    <property type="entry name" value="Actin"/>
    <property type="match status" value="1"/>
</dbReference>
<evidence type="ECO:0000256" key="4">
    <source>
        <dbReference type="ARBA" id="ARBA00022840"/>
    </source>
</evidence>
<reference evidence="13" key="1">
    <citation type="journal article" date="2014" name="Genome Announc.">
        <title>Draft genome sequence of Colletotrichum sublineola, a destructive pathogen of cultivated sorghum.</title>
        <authorList>
            <person name="Baroncelli R."/>
            <person name="Sanz-Martin J.M."/>
            <person name="Rech G.E."/>
            <person name="Sukno S.A."/>
            <person name="Thon M.R."/>
        </authorList>
    </citation>
    <scope>NUCLEOTIDE SEQUENCE [LARGE SCALE GENOMIC DNA]</scope>
    <source>
        <strain evidence="13">TX430BB</strain>
    </source>
</reference>
<keyword evidence="4" id="KW-0067">ATP-binding</keyword>
<dbReference type="Gene3D" id="3.90.640.10">
    <property type="entry name" value="Actin, Chain A, domain 4"/>
    <property type="match status" value="1"/>
</dbReference>
<feature type="compositionally biased region" description="Basic and acidic residues" evidence="10">
    <location>
        <begin position="464"/>
        <end position="477"/>
    </location>
</feature>
<dbReference type="FunFam" id="3.30.930.10:FF:000069">
    <property type="entry name" value="Seryl-tRNA synthetase"/>
    <property type="match status" value="1"/>
</dbReference>
<dbReference type="InterPro" id="IPR042103">
    <property type="entry name" value="SerRS_1_N_sf"/>
</dbReference>
<feature type="region of interest" description="Disordered" evidence="10">
    <location>
        <begin position="1"/>
        <end position="46"/>
    </location>
</feature>
<dbReference type="SMART" id="SM00268">
    <property type="entry name" value="ACTIN"/>
    <property type="match status" value="1"/>
</dbReference>
<organism evidence="12 13">
    <name type="scientific">Colletotrichum sublineola</name>
    <name type="common">Sorghum anthracnose fungus</name>
    <dbReference type="NCBI Taxonomy" id="1173701"/>
    <lineage>
        <taxon>Eukaryota</taxon>
        <taxon>Fungi</taxon>
        <taxon>Dikarya</taxon>
        <taxon>Ascomycota</taxon>
        <taxon>Pezizomycotina</taxon>
        <taxon>Sordariomycetes</taxon>
        <taxon>Hypocreomycetidae</taxon>
        <taxon>Glomerellales</taxon>
        <taxon>Glomerellaceae</taxon>
        <taxon>Colletotrichum</taxon>
        <taxon>Colletotrichum graminicola species complex</taxon>
    </lineage>
</organism>
<dbReference type="Pfam" id="PF00587">
    <property type="entry name" value="tRNA-synt_2b"/>
    <property type="match status" value="1"/>
</dbReference>
<evidence type="ECO:0000256" key="10">
    <source>
        <dbReference type="SAM" id="MobiDB-lite"/>
    </source>
</evidence>
<keyword evidence="9" id="KW-0175">Coiled coil</keyword>
<evidence type="ECO:0000256" key="8">
    <source>
        <dbReference type="RuleBase" id="RU000487"/>
    </source>
</evidence>
<dbReference type="InterPro" id="IPR045864">
    <property type="entry name" value="aa-tRNA-synth_II/BPL/LPL"/>
</dbReference>
<dbReference type="UniPathway" id="UPA00906">
    <property type="reaction ID" value="UER00895"/>
</dbReference>
<dbReference type="SUPFAM" id="SSF53067">
    <property type="entry name" value="Actin-like ATPase domain"/>
    <property type="match status" value="2"/>
</dbReference>
<dbReference type="EMBL" id="JMSE01000501">
    <property type="protein sequence ID" value="KDN69521.1"/>
    <property type="molecule type" value="Genomic_DNA"/>
</dbReference>
<evidence type="ECO:0000256" key="9">
    <source>
        <dbReference type="SAM" id="Coils"/>
    </source>
</evidence>
<dbReference type="InterPro" id="IPR015866">
    <property type="entry name" value="Ser-tRNA-synth_1_N"/>
</dbReference>
<evidence type="ECO:0000256" key="7">
    <source>
        <dbReference type="ARBA" id="ARBA00034892"/>
    </source>
</evidence>
<dbReference type="GO" id="GO:0006434">
    <property type="term" value="P:seryl-tRNA aminoacylation"/>
    <property type="evidence" value="ECO:0007669"/>
    <property type="project" value="InterPro"/>
</dbReference>
<dbReference type="SUPFAM" id="SSF46589">
    <property type="entry name" value="tRNA-binding arm"/>
    <property type="match status" value="1"/>
</dbReference>
<dbReference type="PRINTS" id="PR00981">
    <property type="entry name" value="TRNASYNTHSER"/>
</dbReference>
<gene>
    <name evidence="12" type="ORF">CSUB01_01675</name>
</gene>
<comment type="caution">
    <text evidence="12">The sequence shown here is derived from an EMBL/GenBank/DDBJ whole genome shotgun (WGS) entry which is preliminary data.</text>
</comment>
<dbReference type="InterPro" id="IPR002317">
    <property type="entry name" value="Ser-tRNA-ligase_type_1"/>
</dbReference>
<dbReference type="SUPFAM" id="SSF55681">
    <property type="entry name" value="Class II aaRS and biotin synthetases"/>
    <property type="match status" value="1"/>
</dbReference>
<evidence type="ECO:0000313" key="13">
    <source>
        <dbReference type="Proteomes" id="UP000027238"/>
    </source>
</evidence>
<evidence type="ECO:0000313" key="12">
    <source>
        <dbReference type="EMBL" id="KDN69521.1"/>
    </source>
</evidence>
<dbReference type="InterPro" id="IPR010978">
    <property type="entry name" value="tRNA-bd_arm"/>
</dbReference>
<dbReference type="PANTHER" id="PTHR11778">
    <property type="entry name" value="SERYL-TRNA SYNTHETASE"/>
    <property type="match status" value="1"/>
</dbReference>
<feature type="region of interest" description="Disordered" evidence="10">
    <location>
        <begin position="291"/>
        <end position="325"/>
    </location>
</feature>
<dbReference type="PROSITE" id="PS50862">
    <property type="entry name" value="AA_TRNA_LIGASE_II"/>
    <property type="match status" value="1"/>
</dbReference>
<evidence type="ECO:0000256" key="3">
    <source>
        <dbReference type="ARBA" id="ARBA00022741"/>
    </source>
</evidence>
<dbReference type="GO" id="GO:0005524">
    <property type="term" value="F:ATP binding"/>
    <property type="evidence" value="ECO:0007669"/>
    <property type="project" value="UniProtKB-KW"/>
</dbReference>
<dbReference type="Gene3D" id="3.30.420.40">
    <property type="match status" value="2"/>
</dbReference>
<feature type="compositionally biased region" description="Polar residues" evidence="10">
    <location>
        <begin position="32"/>
        <end position="46"/>
    </location>
</feature>
<dbReference type="OrthoDB" id="10264585at2759"/>
<keyword evidence="13" id="KW-1185">Reference proteome</keyword>
<protein>
    <recommendedName>
        <fullName evidence="1">serine--tRNA ligase</fullName>
        <ecNumber evidence="1">6.1.1.11</ecNumber>
    </recommendedName>
    <alternativeName>
        <fullName evidence="6">Seryl-tRNA synthetase</fullName>
    </alternativeName>
    <alternativeName>
        <fullName evidence="7">Seryl-tRNA(Ser) synthetase</fullName>
    </alternativeName>
</protein>
<dbReference type="Gene3D" id="3.30.930.10">
    <property type="entry name" value="Bira Bifunctional Protein, Domain 2"/>
    <property type="match status" value="1"/>
</dbReference>
<feature type="coiled-coil region" evidence="9">
    <location>
        <begin position="682"/>
        <end position="716"/>
    </location>
</feature>
<feature type="domain" description="Aminoacyl-transfer RNA synthetases class-II family profile" evidence="11">
    <location>
        <begin position="839"/>
        <end position="1048"/>
    </location>
</feature>
<name>A0A066XUS2_COLSU</name>
<dbReference type="NCBIfam" id="TIGR00414">
    <property type="entry name" value="serS"/>
    <property type="match status" value="1"/>
</dbReference>
<dbReference type="EC" id="6.1.1.11" evidence="1"/>